<evidence type="ECO:0000313" key="8">
    <source>
        <dbReference type="EMBL" id="KAF8408083.1"/>
    </source>
</evidence>
<feature type="region of interest" description="Disordered" evidence="6">
    <location>
        <begin position="188"/>
        <end position="251"/>
    </location>
</feature>
<evidence type="ECO:0000256" key="5">
    <source>
        <dbReference type="SAM" id="Coils"/>
    </source>
</evidence>
<dbReference type="GO" id="GO:0003677">
    <property type="term" value="F:DNA binding"/>
    <property type="evidence" value="ECO:0007669"/>
    <property type="project" value="UniProtKB-KW"/>
</dbReference>
<dbReference type="PANTHER" id="PTHR47075:SF9">
    <property type="entry name" value="TRANSCRIPTION FACTOR BHLH47"/>
    <property type="match status" value="1"/>
</dbReference>
<keyword evidence="4" id="KW-0539">Nucleus</keyword>
<evidence type="ECO:0000256" key="6">
    <source>
        <dbReference type="SAM" id="MobiDB-lite"/>
    </source>
</evidence>
<keyword evidence="5" id="KW-0175">Coiled coil</keyword>
<evidence type="ECO:0000313" key="9">
    <source>
        <dbReference type="Proteomes" id="UP000655225"/>
    </source>
</evidence>
<keyword evidence="2" id="KW-0238">DNA-binding</keyword>
<comment type="caution">
    <text evidence="8">The sequence shown here is derived from an EMBL/GenBank/DDBJ whole genome shotgun (WGS) entry which is preliminary data.</text>
</comment>
<dbReference type="InterPro" id="IPR036638">
    <property type="entry name" value="HLH_DNA-bd_sf"/>
</dbReference>
<dbReference type="GO" id="GO:0046983">
    <property type="term" value="F:protein dimerization activity"/>
    <property type="evidence" value="ECO:0007669"/>
    <property type="project" value="InterPro"/>
</dbReference>
<feature type="compositionally biased region" description="Polar residues" evidence="6">
    <location>
        <begin position="191"/>
        <end position="205"/>
    </location>
</feature>
<dbReference type="InterPro" id="IPR011598">
    <property type="entry name" value="bHLH_dom"/>
</dbReference>
<dbReference type="SUPFAM" id="SSF47459">
    <property type="entry name" value="HLH, helix-loop-helix DNA-binding domain"/>
    <property type="match status" value="1"/>
</dbReference>
<keyword evidence="1" id="KW-0805">Transcription regulation</keyword>
<evidence type="ECO:0000259" key="7">
    <source>
        <dbReference type="PROSITE" id="PS50888"/>
    </source>
</evidence>
<evidence type="ECO:0000256" key="1">
    <source>
        <dbReference type="ARBA" id="ARBA00023015"/>
    </source>
</evidence>
<evidence type="ECO:0000256" key="2">
    <source>
        <dbReference type="ARBA" id="ARBA00023125"/>
    </source>
</evidence>
<dbReference type="AlphaFoldDB" id="A0A834ZMZ8"/>
<dbReference type="OMA" id="QHEVGSG"/>
<reference evidence="8 9" key="1">
    <citation type="submission" date="2020-04" db="EMBL/GenBank/DDBJ databases">
        <title>Plant Genome Project.</title>
        <authorList>
            <person name="Zhang R.-G."/>
        </authorList>
    </citation>
    <scope>NUCLEOTIDE SEQUENCE [LARGE SCALE GENOMIC DNA]</scope>
    <source>
        <strain evidence="8">YNK0</strain>
        <tissue evidence="8">Leaf</tissue>
    </source>
</reference>
<organism evidence="8 9">
    <name type="scientific">Tetracentron sinense</name>
    <name type="common">Spur-leaf</name>
    <dbReference type="NCBI Taxonomy" id="13715"/>
    <lineage>
        <taxon>Eukaryota</taxon>
        <taxon>Viridiplantae</taxon>
        <taxon>Streptophyta</taxon>
        <taxon>Embryophyta</taxon>
        <taxon>Tracheophyta</taxon>
        <taxon>Spermatophyta</taxon>
        <taxon>Magnoliopsida</taxon>
        <taxon>Trochodendrales</taxon>
        <taxon>Trochodendraceae</taxon>
        <taxon>Tetracentron</taxon>
    </lineage>
</organism>
<proteinExistence type="predicted"/>
<dbReference type="Proteomes" id="UP000655225">
    <property type="component" value="Unassembled WGS sequence"/>
</dbReference>
<protein>
    <recommendedName>
        <fullName evidence="7">BHLH domain-containing protein</fullName>
    </recommendedName>
</protein>
<dbReference type="PANTHER" id="PTHR47075">
    <property type="entry name" value="TRANSCRIPTION FACTOR BHLH47"/>
    <property type="match status" value="1"/>
</dbReference>
<feature type="region of interest" description="Disordered" evidence="6">
    <location>
        <begin position="13"/>
        <end position="41"/>
    </location>
</feature>
<keyword evidence="3" id="KW-0804">Transcription</keyword>
<feature type="compositionally biased region" description="Polar residues" evidence="6">
    <location>
        <begin position="230"/>
        <end position="243"/>
    </location>
</feature>
<feature type="coiled-coil region" evidence="5">
    <location>
        <begin position="78"/>
        <end position="140"/>
    </location>
</feature>
<dbReference type="PROSITE" id="PS50888">
    <property type="entry name" value="BHLH"/>
    <property type="match status" value="1"/>
</dbReference>
<keyword evidence="9" id="KW-1185">Reference proteome</keyword>
<feature type="domain" description="BHLH" evidence="7">
    <location>
        <begin position="38"/>
        <end position="88"/>
    </location>
</feature>
<evidence type="ECO:0000256" key="4">
    <source>
        <dbReference type="ARBA" id="ARBA00023242"/>
    </source>
</evidence>
<accession>A0A834ZMZ8</accession>
<dbReference type="Pfam" id="PF23177">
    <property type="entry name" value="bHLH_IRO3"/>
    <property type="match status" value="1"/>
</dbReference>
<dbReference type="Gene3D" id="4.10.280.10">
    <property type="entry name" value="Helix-loop-helix DNA-binding domain"/>
    <property type="match status" value="1"/>
</dbReference>
<evidence type="ECO:0000256" key="3">
    <source>
        <dbReference type="ARBA" id="ARBA00023163"/>
    </source>
</evidence>
<feature type="compositionally biased region" description="Basic residues" evidence="6">
    <location>
        <begin position="29"/>
        <end position="41"/>
    </location>
</feature>
<name>A0A834ZMZ8_TETSI</name>
<sequence>MLSMGSEVPAPLAAEVDMVAEKPVSRSLSNKKNRTKVPKKIHKAEREKLKRDHMNDLFLELGNALELVRENNGKASILGDATRLLRDLLAQVECLKRENVALASESHYVTNEKNELRDENSVLEAQIEKLQTELEEKALSKPTWDGAPTQSQLLEDCLTLPVVETALQPTPGVGPVFVIPVHHDLQAYPNPDTSQATSKLRSNVSRPHARYPTPSDLWPSQILTKKPKTTQENLPNSSNSTSEVEQDPGNL</sequence>
<gene>
    <name evidence="8" type="ORF">HHK36_007224</name>
</gene>
<dbReference type="OrthoDB" id="1931098at2759"/>
<dbReference type="EMBL" id="JABCRI010000004">
    <property type="protein sequence ID" value="KAF8408083.1"/>
    <property type="molecule type" value="Genomic_DNA"/>
</dbReference>
<dbReference type="InterPro" id="IPR057075">
    <property type="entry name" value="bHLH_IRO3"/>
</dbReference>